<evidence type="ECO:0000256" key="1">
    <source>
        <dbReference type="ARBA" id="ARBA00022737"/>
    </source>
</evidence>
<dbReference type="Gene3D" id="1.25.40.10">
    <property type="entry name" value="Tetratricopeptide repeat domain"/>
    <property type="match status" value="4"/>
</dbReference>
<name>A0A2Z7CP78_9LAMI</name>
<dbReference type="FunFam" id="1.25.40.10:FF:000073">
    <property type="entry name" value="Pentatricopeptide repeat-containing protein chloroplastic"/>
    <property type="match status" value="1"/>
</dbReference>
<dbReference type="PANTHER" id="PTHR47926:SF431">
    <property type="entry name" value="PENTATRICOPEPTIDE REPEAT-CONTAINING PROTEIN-RELATED"/>
    <property type="match status" value="1"/>
</dbReference>
<feature type="repeat" description="PPR" evidence="2">
    <location>
        <begin position="164"/>
        <end position="199"/>
    </location>
</feature>
<keyword evidence="1" id="KW-0677">Repeat</keyword>
<dbReference type="Proteomes" id="UP000250235">
    <property type="component" value="Unassembled WGS sequence"/>
</dbReference>
<feature type="repeat" description="PPR" evidence="2">
    <location>
        <begin position="340"/>
        <end position="374"/>
    </location>
</feature>
<reference evidence="3 4" key="1">
    <citation type="journal article" date="2015" name="Proc. Natl. Acad. Sci. U.S.A.">
        <title>The resurrection genome of Boea hygrometrica: A blueprint for survival of dehydration.</title>
        <authorList>
            <person name="Xiao L."/>
            <person name="Yang G."/>
            <person name="Zhang L."/>
            <person name="Yang X."/>
            <person name="Zhao S."/>
            <person name="Ji Z."/>
            <person name="Zhou Q."/>
            <person name="Hu M."/>
            <person name="Wang Y."/>
            <person name="Chen M."/>
            <person name="Xu Y."/>
            <person name="Jin H."/>
            <person name="Xiao X."/>
            <person name="Hu G."/>
            <person name="Bao F."/>
            <person name="Hu Y."/>
            <person name="Wan P."/>
            <person name="Li L."/>
            <person name="Deng X."/>
            <person name="Kuang T."/>
            <person name="Xiang C."/>
            <person name="Zhu J.K."/>
            <person name="Oliver M.J."/>
            <person name="He Y."/>
        </authorList>
    </citation>
    <scope>NUCLEOTIDE SEQUENCE [LARGE SCALE GENOMIC DNA]</scope>
    <source>
        <strain evidence="4">cv. XS01</strain>
    </source>
</reference>
<dbReference type="GO" id="GO:0009451">
    <property type="term" value="P:RNA modification"/>
    <property type="evidence" value="ECO:0007669"/>
    <property type="project" value="InterPro"/>
</dbReference>
<organism evidence="3 4">
    <name type="scientific">Dorcoceras hygrometricum</name>
    <dbReference type="NCBI Taxonomy" id="472368"/>
    <lineage>
        <taxon>Eukaryota</taxon>
        <taxon>Viridiplantae</taxon>
        <taxon>Streptophyta</taxon>
        <taxon>Embryophyta</taxon>
        <taxon>Tracheophyta</taxon>
        <taxon>Spermatophyta</taxon>
        <taxon>Magnoliopsida</taxon>
        <taxon>eudicotyledons</taxon>
        <taxon>Gunneridae</taxon>
        <taxon>Pentapetalae</taxon>
        <taxon>asterids</taxon>
        <taxon>lamiids</taxon>
        <taxon>Lamiales</taxon>
        <taxon>Gesneriaceae</taxon>
        <taxon>Didymocarpoideae</taxon>
        <taxon>Trichosporeae</taxon>
        <taxon>Loxocarpinae</taxon>
        <taxon>Dorcoceras</taxon>
    </lineage>
</organism>
<dbReference type="InterPro" id="IPR002885">
    <property type="entry name" value="PPR_rpt"/>
</dbReference>
<dbReference type="Pfam" id="PF01535">
    <property type="entry name" value="PPR"/>
    <property type="match status" value="6"/>
</dbReference>
<dbReference type="AlphaFoldDB" id="A0A2Z7CP78"/>
<dbReference type="SUPFAM" id="SSF48452">
    <property type="entry name" value="TPR-like"/>
    <property type="match status" value="1"/>
</dbReference>
<proteinExistence type="predicted"/>
<dbReference type="OrthoDB" id="185373at2759"/>
<evidence type="ECO:0000313" key="4">
    <source>
        <dbReference type="Proteomes" id="UP000250235"/>
    </source>
</evidence>
<dbReference type="InterPro" id="IPR046848">
    <property type="entry name" value="E_motif"/>
</dbReference>
<evidence type="ECO:0000313" key="3">
    <source>
        <dbReference type="EMBL" id="KZV46424.1"/>
    </source>
</evidence>
<dbReference type="Pfam" id="PF13041">
    <property type="entry name" value="PPR_2"/>
    <property type="match status" value="2"/>
</dbReference>
<protein>
    <submittedName>
        <fullName evidence="3">Pentatricopeptide repeat-containing protein</fullName>
    </submittedName>
</protein>
<feature type="repeat" description="PPR" evidence="2">
    <location>
        <begin position="63"/>
        <end position="97"/>
    </location>
</feature>
<dbReference type="InterPro" id="IPR046960">
    <property type="entry name" value="PPR_At4g14850-like_plant"/>
</dbReference>
<dbReference type="PANTHER" id="PTHR47926">
    <property type="entry name" value="PENTATRICOPEPTIDE REPEAT-CONTAINING PROTEIN"/>
    <property type="match status" value="1"/>
</dbReference>
<dbReference type="InterPro" id="IPR011990">
    <property type="entry name" value="TPR-like_helical_dom_sf"/>
</dbReference>
<dbReference type="EMBL" id="KQ995669">
    <property type="protein sequence ID" value="KZV46424.1"/>
    <property type="molecule type" value="Genomic_DNA"/>
</dbReference>
<accession>A0A2Z7CP78</accession>
<gene>
    <name evidence="3" type="ORF">F511_17865</name>
</gene>
<feature type="repeat" description="PPR" evidence="2">
    <location>
        <begin position="239"/>
        <end position="273"/>
    </location>
</feature>
<sequence>MIPVVKIFGACKSDKCLTQLHSFTIKTGFINDPFFSGKLIDLYSKHTPLETTRKLFEETPHRTVYTWNRLIKFCCREKQYSESLFLFRRLISFGRPDHHTVSVALKACAGLKALDFGKTIHGFGKKDNQVDSNLFAGSELIKMYFKCGEMDDALRVFEEYSKPDVVLWTTMITGYEQNGEPEVALAFFAKMLVIDKVAPDSIAFVSVVSACAKLLNLKMGRSVHDVNAAIDVMTMSEKDAISWGSMISCYAHHGNVKQALDLFNEMITVSRECNAAALISALQACEVTCDLGMGKRIHELASKNGLELDILVSTALIDMYMSCATPDEAIGIFERMPEKDGICYSSLLCGCIQNGLFHKSIQIFCDMIVLGLRPDAVSVVKVLTACSELGALQQTICFHGLAIKNGLENKHCVGASLIESYAKCGSLDGSIEVFEGIKDRDIVIWSSMFAGYGFHGKGQEAIDLFNQMINSSSVRPNHVSFLSVLSACSHAGLVKEGIEVINMMVNEYVLTPTRKHNGMIVDLLGRNGDLENAMEFIKRMPDPAESSAWGALLGACRIHQNMVIGETAAKNLVRLDPVNAGYYLVLSNIYAVDARWESAAEVRKVVRHKGLDKLTSGRSVIELRDETVSFIANDRSHQESAQIYALLNKLDGTIKEHSKFSCMDFQ</sequence>
<dbReference type="PROSITE" id="PS51375">
    <property type="entry name" value="PPR"/>
    <property type="match status" value="5"/>
</dbReference>
<dbReference type="NCBIfam" id="TIGR00756">
    <property type="entry name" value="PPR"/>
    <property type="match status" value="3"/>
</dbReference>
<feature type="repeat" description="PPR" evidence="2">
    <location>
        <begin position="441"/>
        <end position="475"/>
    </location>
</feature>
<dbReference type="FunFam" id="1.25.40.10:FF:000090">
    <property type="entry name" value="Pentatricopeptide repeat-containing protein, chloroplastic"/>
    <property type="match status" value="1"/>
</dbReference>
<dbReference type="FunFam" id="1.25.40.10:FF:000351">
    <property type="entry name" value="Pentatricopeptide repeat-containing protein"/>
    <property type="match status" value="1"/>
</dbReference>
<dbReference type="Pfam" id="PF20431">
    <property type="entry name" value="E_motif"/>
    <property type="match status" value="1"/>
</dbReference>
<evidence type="ECO:0000256" key="2">
    <source>
        <dbReference type="PROSITE-ProRule" id="PRU00708"/>
    </source>
</evidence>
<keyword evidence="4" id="KW-1185">Reference proteome</keyword>
<dbReference type="GO" id="GO:0003729">
    <property type="term" value="F:mRNA binding"/>
    <property type="evidence" value="ECO:0007669"/>
    <property type="project" value="UniProtKB-ARBA"/>
</dbReference>